<dbReference type="AlphaFoldDB" id="A0A448NV59"/>
<dbReference type="InterPro" id="IPR000623">
    <property type="entry name" value="Shikimate_kinase/TSH1"/>
</dbReference>
<dbReference type="UniPathway" id="UPA00053">
    <property type="reaction ID" value="UER00088"/>
</dbReference>
<evidence type="ECO:0000256" key="5">
    <source>
        <dbReference type="ARBA" id="ARBA00022840"/>
    </source>
</evidence>
<dbReference type="CDD" id="cd00464">
    <property type="entry name" value="SK"/>
    <property type="match status" value="1"/>
</dbReference>
<keyword evidence="7" id="KW-0460">Magnesium</keyword>
<organism evidence="9 11">
    <name type="scientific">Kaistella antarctica</name>
    <dbReference type="NCBI Taxonomy" id="266748"/>
    <lineage>
        <taxon>Bacteria</taxon>
        <taxon>Pseudomonadati</taxon>
        <taxon>Bacteroidota</taxon>
        <taxon>Flavobacteriia</taxon>
        <taxon>Flavobacteriales</taxon>
        <taxon>Weeksellaceae</taxon>
        <taxon>Chryseobacterium group</taxon>
        <taxon>Kaistella</taxon>
    </lineage>
</organism>
<evidence type="ECO:0000313" key="10">
    <source>
        <dbReference type="Proteomes" id="UP000028349"/>
    </source>
</evidence>
<evidence type="ECO:0000256" key="3">
    <source>
        <dbReference type="ARBA" id="ARBA00022741"/>
    </source>
</evidence>
<dbReference type="GO" id="GO:0009423">
    <property type="term" value="P:chorismate biosynthetic process"/>
    <property type="evidence" value="ECO:0007669"/>
    <property type="project" value="UniProtKB-UniRule"/>
</dbReference>
<gene>
    <name evidence="7 9" type="primary">aroK</name>
    <name evidence="8" type="ORF">HY04_03255</name>
    <name evidence="9" type="ORF">NCTC13489_02916</name>
</gene>
<comment type="catalytic activity">
    <reaction evidence="7">
        <text>shikimate + ATP = 3-phosphoshikimate + ADP + H(+)</text>
        <dbReference type="Rhea" id="RHEA:13121"/>
        <dbReference type="ChEBI" id="CHEBI:15378"/>
        <dbReference type="ChEBI" id="CHEBI:30616"/>
        <dbReference type="ChEBI" id="CHEBI:36208"/>
        <dbReference type="ChEBI" id="CHEBI:145989"/>
        <dbReference type="ChEBI" id="CHEBI:456216"/>
        <dbReference type="EC" id="2.7.1.71"/>
    </reaction>
</comment>
<feature type="binding site" evidence="7">
    <location>
        <position position="32"/>
    </location>
    <ligand>
        <name>substrate</name>
    </ligand>
</feature>
<evidence type="ECO:0000313" key="8">
    <source>
        <dbReference type="EMBL" id="KEY20234.1"/>
    </source>
</evidence>
<keyword evidence="1 7" id="KW-0028">Amino-acid biosynthesis</keyword>
<keyword evidence="4 7" id="KW-0418">Kinase</keyword>
<dbReference type="RefSeq" id="WP_034717057.1">
    <property type="nucleotide sequence ID" value="NZ_FOIX01000002.1"/>
</dbReference>
<feature type="binding site" evidence="7">
    <location>
        <position position="56"/>
    </location>
    <ligand>
        <name>substrate</name>
    </ligand>
</feature>
<reference evidence="8 10" key="1">
    <citation type="submission" date="2014-07" db="EMBL/GenBank/DDBJ databases">
        <authorList>
            <person name="Pisani N.G."/>
            <person name="Newman J.D."/>
        </authorList>
    </citation>
    <scope>NUCLEOTIDE SEQUENCE [LARGE SCALE GENOMIC DNA]</scope>
    <source>
        <strain evidence="8 10">LMG 24720</strain>
    </source>
</reference>
<dbReference type="GO" id="GO:0005829">
    <property type="term" value="C:cytosol"/>
    <property type="evidence" value="ECO:0007669"/>
    <property type="project" value="TreeGrafter"/>
</dbReference>
<dbReference type="InterPro" id="IPR027417">
    <property type="entry name" value="P-loop_NTPase"/>
</dbReference>
<reference evidence="9 11" key="2">
    <citation type="submission" date="2018-12" db="EMBL/GenBank/DDBJ databases">
        <authorList>
            <consortium name="Pathogen Informatics"/>
        </authorList>
    </citation>
    <scope>NUCLEOTIDE SEQUENCE [LARGE SCALE GENOMIC DNA]</scope>
    <source>
        <strain evidence="9 11">NCTC13489</strain>
    </source>
</reference>
<feature type="binding site" evidence="7">
    <location>
        <position position="14"/>
    </location>
    <ligand>
        <name>Mg(2+)</name>
        <dbReference type="ChEBI" id="CHEBI:18420"/>
    </ligand>
</feature>
<evidence type="ECO:0000256" key="4">
    <source>
        <dbReference type="ARBA" id="ARBA00022777"/>
    </source>
</evidence>
<accession>A0A448NV59</accession>
<dbReference type="GO" id="GO:0000287">
    <property type="term" value="F:magnesium ion binding"/>
    <property type="evidence" value="ECO:0007669"/>
    <property type="project" value="UniProtKB-UniRule"/>
</dbReference>
<keyword evidence="3 7" id="KW-0547">Nucleotide-binding</keyword>
<evidence type="ECO:0000313" key="9">
    <source>
        <dbReference type="EMBL" id="VEI01692.1"/>
    </source>
</evidence>
<sequence>MIISLIGYMGSGKSHISKVLSQKTHLKLIDLDKEIILKNNMSIPEIFEKRGEIYFRKEERALLEEILNNEKECILSLGGGTPSYYNNIDLITSQSESVYLRTSVGTLAGRLLKQKQKRPLIAKIADEDLPEFIAKHLFERQVFYGQAKYTVSTDSKTPEEIAAEIMTLLNPLSNHLHH</sequence>
<dbReference type="KEGG" id="cant:NCTC13489_02916"/>
<keyword evidence="5 7" id="KW-0067">ATP-binding</keyword>
<protein>
    <recommendedName>
        <fullName evidence="7">Shikimate kinase</fullName>
        <shortName evidence="7">SK</shortName>
        <ecNumber evidence="7">2.7.1.71</ecNumber>
    </recommendedName>
</protein>
<name>A0A448NV59_9FLAO</name>
<dbReference type="OrthoDB" id="9800332at2"/>
<dbReference type="Gene3D" id="3.40.50.300">
    <property type="entry name" value="P-loop containing nucleotide triphosphate hydrolases"/>
    <property type="match status" value="1"/>
</dbReference>
<evidence type="ECO:0000313" key="11">
    <source>
        <dbReference type="Proteomes" id="UP000270036"/>
    </source>
</evidence>
<evidence type="ECO:0000256" key="1">
    <source>
        <dbReference type="ARBA" id="ARBA00022605"/>
    </source>
</evidence>
<dbReference type="PRINTS" id="PR01100">
    <property type="entry name" value="SHIKIMTKNASE"/>
</dbReference>
<comment type="pathway">
    <text evidence="7">Metabolic intermediate biosynthesis; chorismate biosynthesis; chorismate from D-erythrose 4-phosphate and phosphoenolpyruvate: step 5/7.</text>
</comment>
<keyword evidence="7" id="KW-0479">Metal-binding</keyword>
<dbReference type="SUPFAM" id="SSF52540">
    <property type="entry name" value="P-loop containing nucleoside triphosphate hydrolases"/>
    <property type="match status" value="1"/>
</dbReference>
<dbReference type="GO" id="GO:0004765">
    <property type="term" value="F:shikimate kinase activity"/>
    <property type="evidence" value="ECO:0007669"/>
    <property type="project" value="UniProtKB-UniRule"/>
</dbReference>
<keyword evidence="2 7" id="KW-0808">Transferase</keyword>
<dbReference type="EMBL" id="JPEP01000001">
    <property type="protein sequence ID" value="KEY20234.1"/>
    <property type="molecule type" value="Genomic_DNA"/>
</dbReference>
<dbReference type="Proteomes" id="UP000028349">
    <property type="component" value="Unassembled WGS sequence"/>
</dbReference>
<dbReference type="EMBL" id="LR134441">
    <property type="protein sequence ID" value="VEI01692.1"/>
    <property type="molecule type" value="Genomic_DNA"/>
</dbReference>
<comment type="similarity">
    <text evidence="7">Belongs to the shikimate kinase family.</text>
</comment>
<keyword evidence="10" id="KW-1185">Reference proteome</keyword>
<dbReference type="GO" id="GO:0008652">
    <property type="term" value="P:amino acid biosynthetic process"/>
    <property type="evidence" value="ECO:0007669"/>
    <property type="project" value="UniProtKB-KW"/>
</dbReference>
<dbReference type="PANTHER" id="PTHR21087:SF16">
    <property type="entry name" value="SHIKIMATE KINASE 1, CHLOROPLASTIC"/>
    <property type="match status" value="1"/>
</dbReference>
<dbReference type="GO" id="GO:0005524">
    <property type="term" value="F:ATP binding"/>
    <property type="evidence" value="ECO:0007669"/>
    <property type="project" value="UniProtKB-UniRule"/>
</dbReference>
<dbReference type="HAMAP" id="MF_00109">
    <property type="entry name" value="Shikimate_kinase"/>
    <property type="match status" value="1"/>
</dbReference>
<proteinExistence type="inferred from homology"/>
<dbReference type="STRING" id="266748.HY04_03255"/>
<comment type="subcellular location">
    <subcellularLocation>
        <location evidence="7">Cytoplasm</location>
    </subcellularLocation>
</comment>
<dbReference type="Proteomes" id="UP000270036">
    <property type="component" value="Chromosome"/>
</dbReference>
<feature type="binding site" evidence="7">
    <location>
        <position position="79"/>
    </location>
    <ligand>
        <name>substrate</name>
    </ligand>
</feature>
<comment type="caution">
    <text evidence="7">Lacks conserved residue(s) required for the propagation of feature annotation.</text>
</comment>
<dbReference type="InterPro" id="IPR031322">
    <property type="entry name" value="Shikimate/glucono_kinase"/>
</dbReference>
<evidence type="ECO:0000256" key="2">
    <source>
        <dbReference type="ARBA" id="ARBA00022679"/>
    </source>
</evidence>
<evidence type="ECO:0000256" key="6">
    <source>
        <dbReference type="ARBA" id="ARBA00023141"/>
    </source>
</evidence>
<dbReference type="GO" id="GO:0009073">
    <property type="term" value="P:aromatic amino acid family biosynthetic process"/>
    <property type="evidence" value="ECO:0007669"/>
    <property type="project" value="UniProtKB-KW"/>
</dbReference>
<comment type="cofactor">
    <cofactor evidence="7">
        <name>Mg(2+)</name>
        <dbReference type="ChEBI" id="CHEBI:18420"/>
    </cofactor>
    <text evidence="7">Binds 1 Mg(2+) ion per subunit.</text>
</comment>
<dbReference type="EC" id="2.7.1.71" evidence="7"/>
<keyword evidence="6 7" id="KW-0057">Aromatic amino acid biosynthesis</keyword>
<feature type="binding site" evidence="7">
    <location>
        <position position="140"/>
    </location>
    <ligand>
        <name>substrate</name>
    </ligand>
</feature>
<dbReference type="PANTHER" id="PTHR21087">
    <property type="entry name" value="SHIKIMATE KINASE"/>
    <property type="match status" value="1"/>
</dbReference>
<keyword evidence="7" id="KW-0963">Cytoplasm</keyword>
<feature type="binding site" evidence="7">
    <location>
        <begin position="10"/>
        <end position="15"/>
    </location>
    <ligand>
        <name>ATP</name>
        <dbReference type="ChEBI" id="CHEBI:30616"/>
    </ligand>
</feature>
<feature type="binding site" evidence="7">
    <location>
        <position position="118"/>
    </location>
    <ligand>
        <name>ATP</name>
        <dbReference type="ChEBI" id="CHEBI:30616"/>
    </ligand>
</feature>
<evidence type="ECO:0000256" key="7">
    <source>
        <dbReference type="HAMAP-Rule" id="MF_00109"/>
    </source>
</evidence>
<comment type="function">
    <text evidence="7">Catalyzes the specific phosphorylation of the 3-hydroxyl group of shikimic acid using ATP as a cosubstrate.</text>
</comment>
<comment type="subunit">
    <text evidence="7">Monomer.</text>
</comment>
<dbReference type="Pfam" id="PF01202">
    <property type="entry name" value="SKI"/>
    <property type="match status" value="1"/>
</dbReference>